<protein>
    <submittedName>
        <fullName evidence="4">Oxygen tolerance</fullName>
    </submittedName>
</protein>
<dbReference type="RefSeq" id="WP_425439333.1">
    <property type="nucleotide sequence ID" value="NZ_FOLO01000065.1"/>
</dbReference>
<feature type="chain" id="PRO_5011589128" evidence="2">
    <location>
        <begin position="20"/>
        <end position="550"/>
    </location>
</feature>
<feature type="domain" description="DUF7939" evidence="3">
    <location>
        <begin position="455"/>
        <end position="535"/>
    </location>
</feature>
<dbReference type="InterPro" id="IPR025738">
    <property type="entry name" value="BatD"/>
</dbReference>
<accession>A0A1I1T5T0</accession>
<dbReference type="EMBL" id="FOLO01000065">
    <property type="protein sequence ID" value="SFD52458.1"/>
    <property type="molecule type" value="Genomic_DNA"/>
</dbReference>
<sequence length="550" mass="61331">MVRSFTLLCLLILALPSLALTQLIASVDRNPVLQGEYFVLSIAADDTVQGSQPDTSALLKNFIVGPTSLSSQTSIINGAITKKTVWKTELMSRKSGNFEIPAFKIQGIESKPFNIEIKKREAQTDDNNDIFIKTSLTPHTLFVQQAGVYNVKLYLAKELSEGSLTTPELEDAKISQLGKQVESNEIINGKRYLVVSRDYLVQPQKSGAFTIAAPVFNGRIRQNYRSISASAIGEDTQLTVKPIVDNYQGNWLPSELVTLHEEFQPDSQSFEVGTPITRTITLTAVGITKEQLPEIKLENIAGIKSYPDQAENKNAVRDGRIVSQRIESFALLPQKPGTYTLPEVKVPWFNTVINKMEYAVLPQKRITVTGSELKSAPIQPDAINSNITNSERSQQAPQTEIVEKIEPLSLWLTILGYVLWLLTLVILIIYIIKKRNHIQNRADSKPENKTQDNLKACFSQLKSAAKNNNANEFNQAFLSFCKIKCGSSQANISHLLDLYQSSDLTEQVKNLQTALYSQQTKNIDLDKIIMLLQKSPNAENTDSLTLKPLY</sequence>
<evidence type="ECO:0000256" key="2">
    <source>
        <dbReference type="SAM" id="SignalP"/>
    </source>
</evidence>
<name>A0A1I1T5T0_9GAMM</name>
<feature type="transmembrane region" description="Helical" evidence="1">
    <location>
        <begin position="408"/>
        <end position="432"/>
    </location>
</feature>
<dbReference type="PANTHER" id="PTHR40940:SF1">
    <property type="entry name" value="PROTEIN BATD"/>
    <property type="match status" value="1"/>
</dbReference>
<keyword evidence="5" id="KW-1185">Reference proteome</keyword>
<keyword evidence="1" id="KW-0812">Transmembrane</keyword>
<dbReference type="PANTHER" id="PTHR40940">
    <property type="entry name" value="PROTEIN BATD-RELATED"/>
    <property type="match status" value="1"/>
</dbReference>
<evidence type="ECO:0000259" key="3">
    <source>
        <dbReference type="Pfam" id="PF25607"/>
    </source>
</evidence>
<dbReference type="AlphaFoldDB" id="A0A1I1T5T0"/>
<proteinExistence type="predicted"/>
<evidence type="ECO:0000313" key="4">
    <source>
        <dbReference type="EMBL" id="SFD52458.1"/>
    </source>
</evidence>
<dbReference type="STRING" id="1123010.SAMN02745724_04754"/>
<gene>
    <name evidence="4" type="ORF">SAMN02745724_04754</name>
</gene>
<organism evidence="4 5">
    <name type="scientific">Pseudoalteromonas denitrificans DSM 6059</name>
    <dbReference type="NCBI Taxonomy" id="1123010"/>
    <lineage>
        <taxon>Bacteria</taxon>
        <taxon>Pseudomonadati</taxon>
        <taxon>Pseudomonadota</taxon>
        <taxon>Gammaproteobacteria</taxon>
        <taxon>Alteromonadales</taxon>
        <taxon>Pseudoalteromonadaceae</taxon>
        <taxon>Pseudoalteromonas</taxon>
    </lineage>
</organism>
<keyword evidence="1" id="KW-0472">Membrane</keyword>
<evidence type="ECO:0000256" key="1">
    <source>
        <dbReference type="SAM" id="Phobius"/>
    </source>
</evidence>
<evidence type="ECO:0000313" key="5">
    <source>
        <dbReference type="Proteomes" id="UP000198862"/>
    </source>
</evidence>
<dbReference type="Pfam" id="PF25607">
    <property type="entry name" value="DUF7939"/>
    <property type="match status" value="1"/>
</dbReference>
<feature type="signal peptide" evidence="2">
    <location>
        <begin position="1"/>
        <end position="19"/>
    </location>
</feature>
<dbReference type="Proteomes" id="UP000198862">
    <property type="component" value="Unassembled WGS sequence"/>
</dbReference>
<reference evidence="4 5" key="1">
    <citation type="submission" date="2016-10" db="EMBL/GenBank/DDBJ databases">
        <authorList>
            <person name="de Groot N.N."/>
        </authorList>
    </citation>
    <scope>NUCLEOTIDE SEQUENCE [LARGE SCALE GENOMIC DNA]</scope>
    <source>
        <strain evidence="4 5">DSM 6059</strain>
    </source>
</reference>
<keyword evidence="1" id="KW-1133">Transmembrane helix</keyword>
<dbReference type="InterPro" id="IPR057699">
    <property type="entry name" value="DUF7939"/>
</dbReference>
<keyword evidence="2" id="KW-0732">Signal</keyword>
<dbReference type="Pfam" id="PF13584">
    <property type="entry name" value="BatD"/>
    <property type="match status" value="1"/>
</dbReference>